<evidence type="ECO:0000256" key="1">
    <source>
        <dbReference type="SAM" id="Phobius"/>
    </source>
</evidence>
<gene>
    <name evidence="2" type="ORF">FB465_6382</name>
</gene>
<keyword evidence="1" id="KW-1133">Transmembrane helix</keyword>
<feature type="transmembrane region" description="Helical" evidence="1">
    <location>
        <begin position="51"/>
        <end position="70"/>
    </location>
</feature>
<dbReference type="GO" id="GO:0005886">
    <property type="term" value="C:plasma membrane"/>
    <property type="evidence" value="ECO:0007669"/>
    <property type="project" value="InterPro"/>
</dbReference>
<evidence type="ECO:0000313" key="3">
    <source>
        <dbReference type="Proteomes" id="UP000318416"/>
    </source>
</evidence>
<reference evidence="2 3" key="1">
    <citation type="submission" date="2019-06" db="EMBL/GenBank/DDBJ databases">
        <title>Sequencing the genomes of 1000 actinobacteria strains.</title>
        <authorList>
            <person name="Klenk H.-P."/>
        </authorList>
    </citation>
    <scope>NUCLEOTIDE SEQUENCE [LARGE SCALE GENOMIC DNA]</scope>
    <source>
        <strain evidence="2 3">DSM 41649</strain>
    </source>
</reference>
<dbReference type="InterPro" id="IPR001640">
    <property type="entry name" value="Lgt"/>
</dbReference>
<proteinExistence type="predicted"/>
<dbReference type="AlphaFoldDB" id="A0A561F023"/>
<accession>A0A561F023</accession>
<dbReference type="Pfam" id="PF01790">
    <property type="entry name" value="LGT"/>
    <property type="match status" value="1"/>
</dbReference>
<dbReference type="EMBL" id="VIVR01000001">
    <property type="protein sequence ID" value="TWE21215.1"/>
    <property type="molecule type" value="Genomic_DNA"/>
</dbReference>
<feature type="transmembrane region" description="Helical" evidence="1">
    <location>
        <begin position="155"/>
        <end position="176"/>
    </location>
</feature>
<name>A0A561F023_9ACTN</name>
<organism evidence="2 3">
    <name type="scientific">Kitasatospora atroaurantiaca</name>
    <dbReference type="NCBI Taxonomy" id="285545"/>
    <lineage>
        <taxon>Bacteria</taxon>
        <taxon>Bacillati</taxon>
        <taxon>Actinomycetota</taxon>
        <taxon>Actinomycetes</taxon>
        <taxon>Kitasatosporales</taxon>
        <taxon>Streptomycetaceae</taxon>
        <taxon>Kitasatospora</taxon>
    </lineage>
</organism>
<dbReference type="GO" id="GO:0008961">
    <property type="term" value="F:phosphatidylglycerol-prolipoprotein diacylglyceryl transferase activity"/>
    <property type="evidence" value="ECO:0007669"/>
    <property type="project" value="InterPro"/>
</dbReference>
<feature type="transmembrane region" description="Helical" evidence="1">
    <location>
        <begin position="82"/>
        <end position="104"/>
    </location>
</feature>
<keyword evidence="1" id="KW-0472">Membrane</keyword>
<keyword evidence="2" id="KW-0449">Lipoprotein</keyword>
<comment type="caution">
    <text evidence="2">The sequence shown here is derived from an EMBL/GenBank/DDBJ whole genome shotgun (WGS) entry which is preliminary data.</text>
</comment>
<feature type="transmembrane region" description="Helical" evidence="1">
    <location>
        <begin position="24"/>
        <end position="45"/>
    </location>
</feature>
<keyword evidence="3" id="KW-1185">Reference proteome</keyword>
<keyword evidence="2" id="KW-0808">Transferase</keyword>
<keyword evidence="1" id="KW-0812">Transmembrane</keyword>
<dbReference type="GO" id="GO:0042158">
    <property type="term" value="P:lipoprotein biosynthetic process"/>
    <property type="evidence" value="ECO:0007669"/>
    <property type="project" value="InterPro"/>
</dbReference>
<evidence type="ECO:0000313" key="2">
    <source>
        <dbReference type="EMBL" id="TWE21215.1"/>
    </source>
</evidence>
<protein>
    <submittedName>
        <fullName evidence="2">Prolipoprotein diacylglyceryl transferase</fullName>
    </submittedName>
</protein>
<dbReference type="Proteomes" id="UP000318416">
    <property type="component" value="Unassembled WGS sequence"/>
</dbReference>
<sequence length="227" mass="24042">MLDRVNALLDASTGMQIRFGPHRLGSWETCLVGGFVAGTAVWVSAGLAVELPVGLLAALPACWAAAFLAVRFRMLRTGVIRLVWHRHALVGVSLAVATAVLTSAEVHEVLDVWSTGCAVGLAIGRLGCHRSGCCLGRAALIGPRYQWLGGRERHLPLQLAEALWCLVLAVAGGALLRAAPAGTAASVVAGGYTVVRVPLHRLRAPLARGGRRRKRRHRVIDGSSESF</sequence>